<dbReference type="InterPro" id="IPR012545">
    <property type="entry name" value="DUF1697"/>
</dbReference>
<reference evidence="2" key="1">
    <citation type="journal article" date="2019" name="Int. J. Syst. Evol. Microbiol.">
        <title>The Global Catalogue of Microorganisms (GCM) 10K type strain sequencing project: providing services to taxonomists for standard genome sequencing and annotation.</title>
        <authorList>
            <consortium name="The Broad Institute Genomics Platform"/>
            <consortium name="The Broad Institute Genome Sequencing Center for Infectious Disease"/>
            <person name="Wu L."/>
            <person name="Ma J."/>
        </authorList>
    </citation>
    <scope>NUCLEOTIDE SEQUENCE [LARGE SCALE GENOMIC DNA]</scope>
    <source>
        <strain evidence="2">JCM 14736</strain>
    </source>
</reference>
<organism evidence="1 2">
    <name type="scientific">Leucobacter iarius</name>
    <dbReference type="NCBI Taxonomy" id="333963"/>
    <lineage>
        <taxon>Bacteria</taxon>
        <taxon>Bacillati</taxon>
        <taxon>Actinomycetota</taxon>
        <taxon>Actinomycetes</taxon>
        <taxon>Micrococcales</taxon>
        <taxon>Microbacteriaceae</taxon>
        <taxon>Leucobacter</taxon>
    </lineage>
</organism>
<dbReference type="PANTHER" id="PTHR36439:SF1">
    <property type="entry name" value="DUF1697 DOMAIN-CONTAINING PROTEIN"/>
    <property type="match status" value="1"/>
</dbReference>
<gene>
    <name evidence="1" type="ORF">GCM10009768_14480</name>
</gene>
<sequence length="190" mass="20185">MARWIALLRGVNVNGITVRSAELAGLFRELGFGQVRTVLASGNVCFDADEVDGSSDAARTELKARIERALGERFGYDAWIVLVPLAELDGIIAGYPFAEDPAHHAYVVFAADADALHAVLAGAPGTDPGATDPGAEASENAERFAAGPGVVYWRCPRGGSTDTPFSKHIARARFKTSTTTRNINTLRKLG</sequence>
<dbReference type="RefSeq" id="WP_344031009.1">
    <property type="nucleotide sequence ID" value="NZ_BAAAOB010000001.1"/>
</dbReference>
<dbReference type="Gene3D" id="3.30.70.1260">
    <property type="entry name" value="bacterial protein sp0830 like"/>
    <property type="match status" value="1"/>
</dbReference>
<dbReference type="PIRSF" id="PIRSF008502">
    <property type="entry name" value="UCP008502"/>
    <property type="match status" value="1"/>
</dbReference>
<dbReference type="Gene3D" id="3.30.70.1280">
    <property type="entry name" value="SP0830-like domains"/>
    <property type="match status" value="1"/>
</dbReference>
<name>A0ABP4XSK0_9MICO</name>
<dbReference type="Proteomes" id="UP001500851">
    <property type="component" value="Unassembled WGS sequence"/>
</dbReference>
<dbReference type="SUPFAM" id="SSF160379">
    <property type="entry name" value="SP0830-like"/>
    <property type="match status" value="1"/>
</dbReference>
<evidence type="ECO:0000313" key="1">
    <source>
        <dbReference type="EMBL" id="GAA1786679.1"/>
    </source>
</evidence>
<dbReference type="Pfam" id="PF08002">
    <property type="entry name" value="DUF1697"/>
    <property type="match status" value="1"/>
</dbReference>
<protein>
    <submittedName>
        <fullName evidence="1">DUF1697 domain-containing protein</fullName>
    </submittedName>
</protein>
<keyword evidence="2" id="KW-1185">Reference proteome</keyword>
<accession>A0ABP4XSK0</accession>
<evidence type="ECO:0000313" key="2">
    <source>
        <dbReference type="Proteomes" id="UP001500851"/>
    </source>
</evidence>
<dbReference type="PANTHER" id="PTHR36439">
    <property type="entry name" value="BLL4334 PROTEIN"/>
    <property type="match status" value="1"/>
</dbReference>
<comment type="caution">
    <text evidence="1">The sequence shown here is derived from an EMBL/GenBank/DDBJ whole genome shotgun (WGS) entry which is preliminary data.</text>
</comment>
<dbReference type="EMBL" id="BAAAOB010000001">
    <property type="protein sequence ID" value="GAA1786679.1"/>
    <property type="molecule type" value="Genomic_DNA"/>
</dbReference>
<proteinExistence type="predicted"/>